<feature type="domain" description="CxC2-like cysteine cluster KDZ transposase-associated" evidence="3">
    <location>
        <begin position="199"/>
        <end position="304"/>
    </location>
</feature>
<dbReference type="AlphaFoldDB" id="A0A166EVG8"/>
<protein>
    <recommendedName>
        <fullName evidence="3">CxC2-like cysteine cluster KDZ transposase-associated domain-containing protein</fullName>
    </recommendedName>
</protein>
<dbReference type="OrthoDB" id="2804062at2759"/>
<dbReference type="Pfam" id="PF18758">
    <property type="entry name" value="KDZ"/>
    <property type="match status" value="1"/>
</dbReference>
<name>A0A166EVG8_9AGAM</name>
<keyword evidence="2" id="KW-0472">Membrane</keyword>
<reference evidence="4 5" key="1">
    <citation type="journal article" date="2016" name="Mol. Biol. Evol.">
        <title>Comparative Genomics of Early-Diverging Mushroom-Forming Fungi Provides Insights into the Origins of Lignocellulose Decay Capabilities.</title>
        <authorList>
            <person name="Nagy L.G."/>
            <person name="Riley R."/>
            <person name="Tritt A."/>
            <person name="Adam C."/>
            <person name="Daum C."/>
            <person name="Floudas D."/>
            <person name="Sun H."/>
            <person name="Yadav J.S."/>
            <person name="Pangilinan J."/>
            <person name="Larsson K.H."/>
            <person name="Matsuura K."/>
            <person name="Barry K."/>
            <person name="Labutti K."/>
            <person name="Kuo R."/>
            <person name="Ohm R.A."/>
            <person name="Bhattacharya S.S."/>
            <person name="Shirouzu T."/>
            <person name="Yoshinaga Y."/>
            <person name="Martin F.M."/>
            <person name="Grigoriev I.V."/>
            <person name="Hibbett D.S."/>
        </authorList>
    </citation>
    <scope>NUCLEOTIDE SEQUENCE [LARGE SCALE GENOMIC DNA]</scope>
    <source>
        <strain evidence="4 5">CBS 109695</strain>
    </source>
</reference>
<evidence type="ECO:0000256" key="1">
    <source>
        <dbReference type="SAM" id="MobiDB-lite"/>
    </source>
</evidence>
<feature type="compositionally biased region" description="Low complexity" evidence="1">
    <location>
        <begin position="22"/>
        <end position="36"/>
    </location>
</feature>
<dbReference type="STRING" id="436010.A0A166EVG8"/>
<dbReference type="InterPro" id="IPR041457">
    <property type="entry name" value="CxC2_KDZ-assoc"/>
</dbReference>
<feature type="region of interest" description="Disordered" evidence="1">
    <location>
        <begin position="1"/>
        <end position="99"/>
    </location>
</feature>
<keyword evidence="2" id="KW-1133">Transmembrane helix</keyword>
<dbReference type="InterPro" id="IPR040521">
    <property type="entry name" value="KDZ"/>
</dbReference>
<dbReference type="Pfam" id="PF18803">
    <property type="entry name" value="CxC2"/>
    <property type="match status" value="1"/>
</dbReference>
<dbReference type="Proteomes" id="UP000076532">
    <property type="component" value="Unassembled WGS sequence"/>
</dbReference>
<accession>A0A166EVG8</accession>
<feature type="region of interest" description="Disordered" evidence="1">
    <location>
        <begin position="566"/>
        <end position="587"/>
    </location>
</feature>
<evidence type="ECO:0000313" key="5">
    <source>
        <dbReference type="Proteomes" id="UP000076532"/>
    </source>
</evidence>
<feature type="compositionally biased region" description="Basic and acidic residues" evidence="1">
    <location>
        <begin position="7"/>
        <end position="18"/>
    </location>
</feature>
<evidence type="ECO:0000259" key="3">
    <source>
        <dbReference type="Pfam" id="PF18803"/>
    </source>
</evidence>
<feature type="transmembrane region" description="Helical" evidence="2">
    <location>
        <begin position="484"/>
        <end position="505"/>
    </location>
</feature>
<feature type="compositionally biased region" description="Basic and acidic residues" evidence="1">
    <location>
        <begin position="569"/>
        <end position="587"/>
    </location>
</feature>
<proteinExistence type="predicted"/>
<sequence>MPKKRSRVESGVHIEIDSHSQSPAEAEPSTASTTSTGKSVTLRLAKRGRYTQEISHTEVEEVVADETSQGGGDDREYDDDGLLDTDFGASTLEDTPNPESVREEVEADAENVKKTASSVHEWVEHRQEYVDEFLRLDGLGDIDNEPMCAACATNSGLYKCKDCFGEHLYCVACALNLHRLLPLHQILKWSGTHFQEIMLYSLGLRVHLGHDGDACPCPRSILEGFTVFDINGIHLAGLVFCGCIGAPRNNIQLLRMRWFPGTVKDPHSAYTFDVLNTFHLLNLQGKLSLHDFYHALHRKCDNAGVHEYKDRYEQILPVMRIWCHIKMVKRAGRGHDPQGVVNTKMGQCAVECPACPSPRWNLPQGWKNAPAHKRWLYQLIITIDANYRLKLKEKGLVADKPLGDGWSHFVQTAPYRAYIKLYGDYVEPNICDSELHAADHSTKKSSTAFRASGVGGVLCGRHALVRKNGIRDLQQGERFANMDFIIFSAIYMSLVLLLTFSYDICCQWSRNLLKRVPQLPQALQPASDILSSAKLVIPKFHLHNHGLKCQLNFNLNFLRGSAQSDLEDPERFLGPRKPGQHEHEGNE</sequence>
<gene>
    <name evidence="4" type="ORF">FIBSPDRAFT_895199</name>
</gene>
<organism evidence="4 5">
    <name type="scientific">Athelia psychrophila</name>
    <dbReference type="NCBI Taxonomy" id="1759441"/>
    <lineage>
        <taxon>Eukaryota</taxon>
        <taxon>Fungi</taxon>
        <taxon>Dikarya</taxon>
        <taxon>Basidiomycota</taxon>
        <taxon>Agaricomycotina</taxon>
        <taxon>Agaricomycetes</taxon>
        <taxon>Agaricomycetidae</taxon>
        <taxon>Atheliales</taxon>
        <taxon>Atheliaceae</taxon>
        <taxon>Athelia</taxon>
    </lineage>
</organism>
<keyword evidence="2" id="KW-0812">Transmembrane</keyword>
<keyword evidence="5" id="KW-1185">Reference proteome</keyword>
<evidence type="ECO:0000256" key="2">
    <source>
        <dbReference type="SAM" id="Phobius"/>
    </source>
</evidence>
<evidence type="ECO:0000313" key="4">
    <source>
        <dbReference type="EMBL" id="KZP16150.1"/>
    </source>
</evidence>
<dbReference type="EMBL" id="KV417596">
    <property type="protein sequence ID" value="KZP16150.1"/>
    <property type="molecule type" value="Genomic_DNA"/>
</dbReference>